<evidence type="ECO:0000313" key="3">
    <source>
        <dbReference type="Proteomes" id="UP000605013"/>
    </source>
</evidence>
<proteinExistence type="predicted"/>
<keyword evidence="3" id="KW-1185">Reference proteome</keyword>
<evidence type="ECO:0008006" key="4">
    <source>
        <dbReference type="Google" id="ProtNLM"/>
    </source>
</evidence>
<name>A0ABS1WK13_9FLAO</name>
<feature type="chain" id="PRO_5046777322" description="Lipoprotein" evidence="1">
    <location>
        <begin position="29"/>
        <end position="151"/>
    </location>
</feature>
<keyword evidence="1" id="KW-0732">Signal</keyword>
<evidence type="ECO:0000313" key="2">
    <source>
        <dbReference type="EMBL" id="MBL7559458.1"/>
    </source>
</evidence>
<feature type="signal peptide" evidence="1">
    <location>
        <begin position="1"/>
        <end position="28"/>
    </location>
</feature>
<reference evidence="2 3" key="1">
    <citation type="submission" date="2020-12" db="EMBL/GenBank/DDBJ databases">
        <title>Olleya sediminilitoris sp. nov., isolated from a tidal flat.</title>
        <authorList>
            <person name="Park S."/>
            <person name="Yoon J.-H."/>
        </authorList>
    </citation>
    <scope>NUCLEOTIDE SEQUENCE [LARGE SCALE GENOMIC DNA]</scope>
    <source>
        <strain evidence="2 3">YSTF-M6</strain>
    </source>
</reference>
<dbReference type="Proteomes" id="UP000605013">
    <property type="component" value="Unassembled WGS sequence"/>
</dbReference>
<accession>A0ABS1WK13</accession>
<dbReference type="EMBL" id="JAEMEF010000004">
    <property type="protein sequence ID" value="MBL7559458.1"/>
    <property type="molecule type" value="Genomic_DNA"/>
</dbReference>
<protein>
    <recommendedName>
        <fullName evidence="4">Lipoprotein</fullName>
    </recommendedName>
</protein>
<organism evidence="2 3">
    <name type="scientific">Olleya sediminilitoris</name>
    <dbReference type="NCBI Taxonomy" id="2795739"/>
    <lineage>
        <taxon>Bacteria</taxon>
        <taxon>Pseudomonadati</taxon>
        <taxon>Bacteroidota</taxon>
        <taxon>Flavobacteriia</taxon>
        <taxon>Flavobacteriales</taxon>
        <taxon>Flavobacteriaceae</taxon>
    </lineage>
</organism>
<dbReference type="RefSeq" id="WP_116823093.1">
    <property type="nucleotide sequence ID" value="NZ_JAEMEF010000004.1"/>
</dbReference>
<comment type="caution">
    <text evidence="2">The sequence shown here is derived from an EMBL/GenBank/DDBJ whole genome shotgun (WGS) entry which is preliminary data.</text>
</comment>
<gene>
    <name evidence="2" type="ORF">JAO71_06520</name>
</gene>
<dbReference type="PROSITE" id="PS51257">
    <property type="entry name" value="PROKAR_LIPOPROTEIN"/>
    <property type="match status" value="1"/>
</dbReference>
<evidence type="ECO:0000256" key="1">
    <source>
        <dbReference type="SAM" id="SignalP"/>
    </source>
</evidence>
<sequence>MKKKIFNTISPITLLVVALFLIGSGCPADDGVQDEPETSACDYEGYDGLDTTNNTTTLIPEAELTTDFFNTSSNGPEVEIYETSDPGNFWFVTTVVTLNATGTGQLSINGNIQTVNVTCLATGNAVGQGMQFIVIASGLDAEFCVVIDEFH</sequence>